<dbReference type="InterPro" id="IPR005152">
    <property type="entry name" value="Lipase_secreted"/>
</dbReference>
<dbReference type="EMBL" id="JADCTT010000002">
    <property type="protein sequence ID" value="KAF9757505.1"/>
    <property type="molecule type" value="Genomic_DNA"/>
</dbReference>
<dbReference type="Proteomes" id="UP000616885">
    <property type="component" value="Unassembled WGS sequence"/>
</dbReference>
<evidence type="ECO:0008006" key="4">
    <source>
        <dbReference type="Google" id="ProtNLM"/>
    </source>
</evidence>
<evidence type="ECO:0000313" key="3">
    <source>
        <dbReference type="Proteomes" id="UP000616885"/>
    </source>
</evidence>
<comment type="caution">
    <text evidence="2">The sequence shown here is derived from an EMBL/GenBank/DDBJ whole genome shotgun (WGS) entry which is preliminary data.</text>
</comment>
<dbReference type="Pfam" id="PF03583">
    <property type="entry name" value="LIP"/>
    <property type="match status" value="1"/>
</dbReference>
<organism evidence="2 3">
    <name type="scientific">Bionectria ochroleuca</name>
    <name type="common">Gliocladium roseum</name>
    <dbReference type="NCBI Taxonomy" id="29856"/>
    <lineage>
        <taxon>Eukaryota</taxon>
        <taxon>Fungi</taxon>
        <taxon>Dikarya</taxon>
        <taxon>Ascomycota</taxon>
        <taxon>Pezizomycotina</taxon>
        <taxon>Sordariomycetes</taxon>
        <taxon>Hypocreomycetidae</taxon>
        <taxon>Hypocreales</taxon>
        <taxon>Bionectriaceae</taxon>
        <taxon>Clonostachys</taxon>
    </lineage>
</organism>
<dbReference type="InterPro" id="IPR029058">
    <property type="entry name" value="AB_hydrolase_fold"/>
</dbReference>
<protein>
    <recommendedName>
        <fullName evidence="4">Secretory lipase</fullName>
    </recommendedName>
</protein>
<proteinExistence type="predicted"/>
<feature type="chain" id="PRO_5034947138" description="Secretory lipase" evidence="1">
    <location>
        <begin position="21"/>
        <end position="493"/>
    </location>
</feature>
<keyword evidence="1" id="KW-0732">Signal</keyword>
<dbReference type="AlphaFoldDB" id="A0A8H7NK32"/>
<dbReference type="PANTHER" id="PTHR34853:SF1">
    <property type="entry name" value="LIPASE 5"/>
    <property type="match status" value="1"/>
</dbReference>
<gene>
    <name evidence="2" type="ORF">IM811_008449</name>
</gene>
<sequence length="493" mass="52809">MRSFFGISTRVAATLICITASEWLEPRNNTWNSSFTLTDDQIKSLGLSNEAAHNLEVVVRFEQTNWATGSVINDPFYTDLPANATTAPAGSLLKLEAFTNTSTYTIAPSLALSRFIYQSKTLNGTVVPVSAYILWPYHTLGGIKAAPLVGWGHGTAGLVAECAPSHMRNLLYQFSGPYALALAGYVVVATDYAGLGVPFYPDGSPILHQYVASPAGGNDILYAVQAARSAFPDKLTEEFVVYGHSQGGGTAWAAAQQQVELQIPGYLGTIAGSPVTNTTMLVKATGQSLAMMQAANTMKSIWPDVDIGAEMLTTRGQALLTLVEEVQGCSLAVETALAGTLEADPTAALMKDGFIDSYWSTSFANLTAVGGQDFVGPMLVFHGTNDALLPEALTALSVNQTCASFPERELRYVVAQGVGHVDASYATQQIWLKWLEERFNSKSKSGMYATRSETRSGTTSCTVETIGDDTARPLDQYQSALNWHLSYSPNGIL</sequence>
<name>A0A8H7NK32_BIOOC</name>
<feature type="signal peptide" evidence="1">
    <location>
        <begin position="1"/>
        <end position="20"/>
    </location>
</feature>
<dbReference type="GO" id="GO:0016042">
    <property type="term" value="P:lipid catabolic process"/>
    <property type="evidence" value="ECO:0007669"/>
    <property type="project" value="InterPro"/>
</dbReference>
<evidence type="ECO:0000256" key="1">
    <source>
        <dbReference type="SAM" id="SignalP"/>
    </source>
</evidence>
<dbReference type="PANTHER" id="PTHR34853">
    <property type="match status" value="1"/>
</dbReference>
<evidence type="ECO:0000313" key="2">
    <source>
        <dbReference type="EMBL" id="KAF9757505.1"/>
    </source>
</evidence>
<dbReference type="SUPFAM" id="SSF53474">
    <property type="entry name" value="alpha/beta-Hydrolases"/>
    <property type="match status" value="1"/>
</dbReference>
<dbReference type="GO" id="GO:0004806">
    <property type="term" value="F:triacylglycerol lipase activity"/>
    <property type="evidence" value="ECO:0007669"/>
    <property type="project" value="InterPro"/>
</dbReference>
<accession>A0A8H7NK32</accession>
<reference evidence="2" key="1">
    <citation type="submission" date="2020-10" db="EMBL/GenBank/DDBJ databases">
        <title>High-Quality Genome Resource of Clonostachys rosea strain S41 by Oxford Nanopore Long-Read Sequencing.</title>
        <authorList>
            <person name="Wang H."/>
        </authorList>
    </citation>
    <scope>NUCLEOTIDE SEQUENCE</scope>
    <source>
        <strain evidence="2">S41</strain>
    </source>
</reference>
<dbReference type="Gene3D" id="3.40.50.1820">
    <property type="entry name" value="alpha/beta hydrolase"/>
    <property type="match status" value="1"/>
</dbReference>